<evidence type="ECO:0000313" key="2">
    <source>
        <dbReference type="EMBL" id="SMP10141.1"/>
    </source>
</evidence>
<keyword evidence="2" id="KW-0645">Protease</keyword>
<dbReference type="GO" id="GO:0008233">
    <property type="term" value="F:peptidase activity"/>
    <property type="evidence" value="ECO:0007669"/>
    <property type="project" value="UniProtKB-KW"/>
</dbReference>
<dbReference type="RefSeq" id="WP_283424848.1">
    <property type="nucleotide sequence ID" value="NZ_FXTY01000002.1"/>
</dbReference>
<gene>
    <name evidence="2" type="ORF">SAMN06265373_10285</name>
</gene>
<name>A0ABY1NHQ0_9RHOB</name>
<keyword evidence="2" id="KW-0378">Hydrolase</keyword>
<comment type="caution">
    <text evidence="2">The sequence shown here is derived from an EMBL/GenBank/DDBJ whole genome shotgun (WGS) entry which is preliminary data.</text>
</comment>
<evidence type="ECO:0000256" key="1">
    <source>
        <dbReference type="SAM" id="Phobius"/>
    </source>
</evidence>
<keyword evidence="3" id="KW-1185">Reference proteome</keyword>
<dbReference type="SUPFAM" id="SSF50630">
    <property type="entry name" value="Acid proteases"/>
    <property type="match status" value="1"/>
</dbReference>
<dbReference type="Pfam" id="PF13975">
    <property type="entry name" value="gag-asp_proteas"/>
    <property type="match status" value="1"/>
</dbReference>
<protein>
    <submittedName>
        <fullName evidence="2">Aspartyl protease family protein</fullName>
    </submittedName>
</protein>
<organism evidence="2 3">
    <name type="scientific">Shimia sagamensis</name>
    <dbReference type="NCBI Taxonomy" id="1566352"/>
    <lineage>
        <taxon>Bacteria</taxon>
        <taxon>Pseudomonadati</taxon>
        <taxon>Pseudomonadota</taxon>
        <taxon>Alphaproteobacteria</taxon>
        <taxon>Rhodobacterales</taxon>
        <taxon>Roseobacteraceae</taxon>
    </lineage>
</organism>
<dbReference type="Gene3D" id="2.40.70.10">
    <property type="entry name" value="Acid Proteases"/>
    <property type="match status" value="1"/>
</dbReference>
<dbReference type="InterPro" id="IPR034122">
    <property type="entry name" value="Retropepsin-like_bacterial"/>
</dbReference>
<dbReference type="CDD" id="cd05483">
    <property type="entry name" value="retropepsin_like_bacteria"/>
    <property type="match status" value="1"/>
</dbReference>
<dbReference type="InterPro" id="IPR011969">
    <property type="entry name" value="Clan_AA_Asp_peptidase_C"/>
</dbReference>
<keyword evidence="1" id="KW-0472">Membrane</keyword>
<dbReference type="EMBL" id="FXTY01000002">
    <property type="protein sequence ID" value="SMP10141.1"/>
    <property type="molecule type" value="Genomic_DNA"/>
</dbReference>
<dbReference type="InterPro" id="IPR021109">
    <property type="entry name" value="Peptidase_aspartic_dom_sf"/>
</dbReference>
<reference evidence="2 3" key="1">
    <citation type="submission" date="2017-05" db="EMBL/GenBank/DDBJ databases">
        <authorList>
            <person name="Varghese N."/>
            <person name="Submissions S."/>
        </authorList>
    </citation>
    <scope>NUCLEOTIDE SEQUENCE [LARGE SCALE GENOMIC DNA]</scope>
    <source>
        <strain evidence="2 3">DSM 29734</strain>
    </source>
</reference>
<feature type="transmembrane region" description="Helical" evidence="1">
    <location>
        <begin position="6"/>
        <end position="25"/>
    </location>
</feature>
<keyword evidence="1" id="KW-0812">Transmembrane</keyword>
<feature type="transmembrane region" description="Helical" evidence="1">
    <location>
        <begin position="37"/>
        <end position="55"/>
    </location>
</feature>
<accession>A0ABY1NHQ0</accession>
<dbReference type="InterPro" id="IPR001969">
    <property type="entry name" value="Aspartic_peptidase_AS"/>
</dbReference>
<evidence type="ECO:0000313" key="3">
    <source>
        <dbReference type="Proteomes" id="UP001157961"/>
    </source>
</evidence>
<proteinExistence type="predicted"/>
<dbReference type="PROSITE" id="PS00141">
    <property type="entry name" value="ASP_PROTEASE"/>
    <property type="match status" value="1"/>
</dbReference>
<keyword evidence="1" id="KW-1133">Transmembrane helix</keyword>
<dbReference type="NCBIfam" id="TIGR02281">
    <property type="entry name" value="clan_AA_DTGA"/>
    <property type="match status" value="1"/>
</dbReference>
<sequence>MEQISFGNLAYLLLLLVMVLIWTIGSGRINLGQTLRYGAIWALIFLGAIAVVGMWEDIRSTVKPTQVVLADEGRIEIPRSNDGHYYATLSVNGADVLFVVDTGATDVVLSQADASRAGLDPDNLPYFGRAMTANGEVRIAPVRLKEVALGGYVDRNVRASVNEGEMSQSLLGMSYLQLFDQITIAGSKLILTR</sequence>
<dbReference type="Proteomes" id="UP001157961">
    <property type="component" value="Unassembled WGS sequence"/>
</dbReference>
<dbReference type="GO" id="GO:0006508">
    <property type="term" value="P:proteolysis"/>
    <property type="evidence" value="ECO:0007669"/>
    <property type="project" value="UniProtKB-KW"/>
</dbReference>